<comment type="caution">
    <text evidence="2">The sequence shown here is derived from an EMBL/GenBank/DDBJ whole genome shotgun (WGS) entry which is preliminary data.</text>
</comment>
<dbReference type="Pfam" id="PF04991">
    <property type="entry name" value="LicD"/>
    <property type="match status" value="1"/>
</dbReference>
<accession>A0A412L3B5</accession>
<evidence type="ECO:0000313" key="3">
    <source>
        <dbReference type="Proteomes" id="UP000284242"/>
    </source>
</evidence>
<organism evidence="2 3">
    <name type="scientific">Blautia obeum</name>
    <dbReference type="NCBI Taxonomy" id="40520"/>
    <lineage>
        <taxon>Bacteria</taxon>
        <taxon>Bacillati</taxon>
        <taxon>Bacillota</taxon>
        <taxon>Clostridia</taxon>
        <taxon>Lachnospirales</taxon>
        <taxon>Lachnospiraceae</taxon>
        <taxon>Blautia</taxon>
    </lineage>
</organism>
<dbReference type="GO" id="GO:0009100">
    <property type="term" value="P:glycoprotein metabolic process"/>
    <property type="evidence" value="ECO:0007669"/>
    <property type="project" value="UniProtKB-ARBA"/>
</dbReference>
<dbReference type="PANTHER" id="PTHR43404:SF2">
    <property type="entry name" value="LIPOPOLYSACCHARIDE CHOLINEPHOSPHOTRANSFERASE LICD"/>
    <property type="match status" value="1"/>
</dbReference>
<protein>
    <submittedName>
        <fullName evidence="2">LicD family protein</fullName>
    </submittedName>
</protein>
<dbReference type="InterPro" id="IPR007074">
    <property type="entry name" value="LicD/FKTN/FKRP_NTP_transf"/>
</dbReference>
<sequence>MMLCEKYKEQFLQPEVRCDTYIGIEMKQVWFAELQLLEKFIDVCNKHGLSYQLVGGSLLGAIRHKGFIPWDDDIDVGMLRPDYDRFVQLAKNELEAPFFLQTPLTDPGRNIDYVQIRNSATTAINLRYVDDHNTFNQGIFIDIFPIDGVGSDEVLQKQEKQQQFIRRVYGSAFKTNATGKAKIKHYVSNAIYKIAGSQNIDKKRNDIFRKVGIESSNEIGLVSFLFNNNRRNYWKKEWVLNCENVPFEFLNVTVPIAADEVLTKTYGNWRMFEKGMAMHSGIDFDVSKSYMEVLRDKYHYEEFKSYNSQKGKKLDYETKRGGYYAPLLQMKIKQFMICYRALIEGKMILQMM</sequence>
<dbReference type="PANTHER" id="PTHR43404">
    <property type="entry name" value="LIPOPOLYSACCHARIDE CHOLINEPHOSPHOTRANSFERASE LICD"/>
    <property type="match status" value="1"/>
</dbReference>
<dbReference type="EMBL" id="QRVV01000012">
    <property type="protein sequence ID" value="RGS74975.1"/>
    <property type="molecule type" value="Genomic_DNA"/>
</dbReference>
<feature type="domain" description="LicD/FKTN/FKRP nucleotidyltransferase" evidence="1">
    <location>
        <begin position="44"/>
        <end position="267"/>
    </location>
</feature>
<dbReference type="InterPro" id="IPR052942">
    <property type="entry name" value="LPS_cholinephosphotransferase"/>
</dbReference>
<dbReference type="Proteomes" id="UP000284242">
    <property type="component" value="Unassembled WGS sequence"/>
</dbReference>
<reference evidence="2 3" key="1">
    <citation type="submission" date="2018-08" db="EMBL/GenBank/DDBJ databases">
        <title>A genome reference for cultivated species of the human gut microbiota.</title>
        <authorList>
            <person name="Zou Y."/>
            <person name="Xue W."/>
            <person name="Luo G."/>
        </authorList>
    </citation>
    <scope>NUCLEOTIDE SEQUENCE [LARGE SCALE GENOMIC DNA]</scope>
    <source>
        <strain evidence="2 3">AF21-24</strain>
    </source>
</reference>
<name>A0A412L3B5_9FIRM</name>
<dbReference type="AlphaFoldDB" id="A0A412L3B5"/>
<proteinExistence type="predicted"/>
<evidence type="ECO:0000259" key="1">
    <source>
        <dbReference type="Pfam" id="PF04991"/>
    </source>
</evidence>
<gene>
    <name evidence="2" type="ORF">DWX77_06095</name>
</gene>
<evidence type="ECO:0000313" key="2">
    <source>
        <dbReference type="EMBL" id="RGS74975.1"/>
    </source>
</evidence>